<dbReference type="CDD" id="cd02042">
    <property type="entry name" value="ParAB_family"/>
    <property type="match status" value="1"/>
</dbReference>
<dbReference type="Pfam" id="PF07015">
    <property type="entry name" value="VirC1"/>
    <property type="match status" value="1"/>
</dbReference>
<dbReference type="SUPFAM" id="SSF52540">
    <property type="entry name" value="P-loop containing nucleoside triphosphate hydrolases"/>
    <property type="match status" value="1"/>
</dbReference>
<dbReference type="RefSeq" id="WP_377283029.1">
    <property type="nucleotide sequence ID" value="NZ_JBHRSI010000008.1"/>
</dbReference>
<evidence type="ECO:0000313" key="2">
    <source>
        <dbReference type="Proteomes" id="UP001597237"/>
    </source>
</evidence>
<dbReference type="InterPro" id="IPR009744">
    <property type="entry name" value="VirC1"/>
</dbReference>
<dbReference type="Proteomes" id="UP001597237">
    <property type="component" value="Unassembled WGS sequence"/>
</dbReference>
<dbReference type="InterPro" id="IPR027417">
    <property type="entry name" value="P-loop_NTPase"/>
</dbReference>
<comment type="caution">
    <text evidence="1">The sequence shown here is derived from an EMBL/GenBank/DDBJ whole genome shotgun (WGS) entry which is preliminary data.</text>
</comment>
<name>A0ABW4N0R3_9CAUL</name>
<gene>
    <name evidence="1" type="ORF">ACFSC0_10270</name>
</gene>
<accession>A0ABW4N0R3</accession>
<evidence type="ECO:0000313" key="1">
    <source>
        <dbReference type="EMBL" id="MFD1783779.1"/>
    </source>
</evidence>
<sequence length="258" mass="27441">MGADPLRRPEVLRLPTVAFVSPKGGAGKTTASMLLALGLVEQGHKVAMIDADPNKPLVHWASLPGRPNAISVHAAPFEMDLPDALREANGKKPDWIILDTEGSARVGLSFTAVKPDLVITPLASSALEALQALKMAEIVGNAEKKLRRPIKHACLLTRLPAAVRPKSLKGIVEQLRINNIAILPTGIIEKEAFRMIFALGGDLATLEKNGVYGVGQARTIAHTYVNAVKEFMGLLAPKEAEPAMAPASQPQAIEGRLG</sequence>
<reference evidence="2" key="1">
    <citation type="journal article" date="2019" name="Int. J. Syst. Evol. Microbiol.">
        <title>The Global Catalogue of Microorganisms (GCM) 10K type strain sequencing project: providing services to taxonomists for standard genome sequencing and annotation.</title>
        <authorList>
            <consortium name="The Broad Institute Genomics Platform"/>
            <consortium name="The Broad Institute Genome Sequencing Center for Infectious Disease"/>
            <person name="Wu L."/>
            <person name="Ma J."/>
        </authorList>
    </citation>
    <scope>NUCLEOTIDE SEQUENCE [LARGE SCALE GENOMIC DNA]</scope>
    <source>
        <strain evidence="2">DFY28</strain>
    </source>
</reference>
<protein>
    <submittedName>
        <fullName evidence="1">ParA family protein</fullName>
    </submittedName>
</protein>
<proteinExistence type="predicted"/>
<organism evidence="1 2">
    <name type="scientific">Phenylobacterium terrae</name>
    <dbReference type="NCBI Taxonomy" id="2665495"/>
    <lineage>
        <taxon>Bacteria</taxon>
        <taxon>Pseudomonadati</taxon>
        <taxon>Pseudomonadota</taxon>
        <taxon>Alphaproteobacteria</taxon>
        <taxon>Caulobacterales</taxon>
        <taxon>Caulobacteraceae</taxon>
        <taxon>Phenylobacterium</taxon>
    </lineage>
</organism>
<dbReference type="InterPro" id="IPR050678">
    <property type="entry name" value="DNA_Partitioning_ATPase"/>
</dbReference>
<keyword evidence="2" id="KW-1185">Reference proteome</keyword>
<dbReference type="EMBL" id="JBHUEY010000001">
    <property type="protein sequence ID" value="MFD1783779.1"/>
    <property type="molecule type" value="Genomic_DNA"/>
</dbReference>
<dbReference type="PANTHER" id="PTHR13696">
    <property type="entry name" value="P-LOOP CONTAINING NUCLEOSIDE TRIPHOSPHATE HYDROLASE"/>
    <property type="match status" value="1"/>
</dbReference>
<dbReference type="Gene3D" id="3.40.50.300">
    <property type="entry name" value="P-loop containing nucleotide triphosphate hydrolases"/>
    <property type="match status" value="1"/>
</dbReference>
<dbReference type="PANTHER" id="PTHR13696:SF96">
    <property type="entry name" value="COBQ_COBB_MIND_PARA NUCLEOTIDE BINDING DOMAIN-CONTAINING PROTEIN"/>
    <property type="match status" value="1"/>
</dbReference>